<protein>
    <submittedName>
        <fullName evidence="2">GNAT family N-acetyltransferase</fullName>
    </submittedName>
</protein>
<sequence length="143" mass="16285">METMLSTKREFKEILAIDEKIIGTTSRAENILQAILENRCIHITLEKQIAGFILYDNSFFEYPFVSLVMVDPLYQGKGLAGKLLRSVLVMINAEKVFSSTNESNKKMQSVFQKEGFIISGVIDHLDDGDPEMIYVHLKQKNHS</sequence>
<dbReference type="KEGG" id="mcui:G8O30_05830"/>
<dbReference type="Pfam" id="PF13673">
    <property type="entry name" value="Acetyltransf_10"/>
    <property type="match status" value="1"/>
</dbReference>
<dbReference type="Gene3D" id="3.40.630.30">
    <property type="match status" value="1"/>
</dbReference>
<dbReference type="RefSeq" id="WP_239674040.1">
    <property type="nucleotide sequence ID" value="NZ_CP049742.1"/>
</dbReference>
<evidence type="ECO:0000259" key="1">
    <source>
        <dbReference type="PROSITE" id="PS51186"/>
    </source>
</evidence>
<name>A0A7S8HF42_9BACI</name>
<proteinExistence type="predicted"/>
<dbReference type="EMBL" id="CP049742">
    <property type="protein sequence ID" value="QPC46519.1"/>
    <property type="molecule type" value="Genomic_DNA"/>
</dbReference>
<keyword evidence="3" id="KW-1185">Reference proteome</keyword>
<dbReference type="AlphaFoldDB" id="A0A7S8HF42"/>
<dbReference type="InterPro" id="IPR016181">
    <property type="entry name" value="Acyl_CoA_acyltransferase"/>
</dbReference>
<dbReference type="CDD" id="cd04301">
    <property type="entry name" value="NAT_SF"/>
    <property type="match status" value="1"/>
</dbReference>
<evidence type="ECO:0000313" key="3">
    <source>
        <dbReference type="Proteomes" id="UP000593626"/>
    </source>
</evidence>
<dbReference type="GO" id="GO:0016747">
    <property type="term" value="F:acyltransferase activity, transferring groups other than amino-acyl groups"/>
    <property type="evidence" value="ECO:0007669"/>
    <property type="project" value="InterPro"/>
</dbReference>
<reference evidence="2 3" key="1">
    <citation type="submission" date="2019-07" db="EMBL/GenBank/DDBJ databases">
        <title>Genome sequence of 2 isolates from Red Sea Mangroves.</title>
        <authorList>
            <person name="Sefrji F."/>
            <person name="Michoud G."/>
            <person name="Merlino G."/>
            <person name="Daffonchio D."/>
        </authorList>
    </citation>
    <scope>NUCLEOTIDE SEQUENCE [LARGE SCALE GENOMIC DNA]</scope>
    <source>
        <strain evidence="2 3">R1DC41</strain>
    </source>
</reference>
<dbReference type="PROSITE" id="PS51186">
    <property type="entry name" value="GNAT"/>
    <property type="match status" value="1"/>
</dbReference>
<feature type="domain" description="N-acetyltransferase" evidence="1">
    <location>
        <begin position="1"/>
        <end position="140"/>
    </location>
</feature>
<dbReference type="Proteomes" id="UP000593626">
    <property type="component" value="Chromosome"/>
</dbReference>
<evidence type="ECO:0000313" key="2">
    <source>
        <dbReference type="EMBL" id="QPC46519.1"/>
    </source>
</evidence>
<accession>A0A7S8HF42</accession>
<organism evidence="2 3">
    <name type="scientific">Mangrovibacillus cuniculi</name>
    <dbReference type="NCBI Taxonomy" id="2593652"/>
    <lineage>
        <taxon>Bacteria</taxon>
        <taxon>Bacillati</taxon>
        <taxon>Bacillota</taxon>
        <taxon>Bacilli</taxon>
        <taxon>Bacillales</taxon>
        <taxon>Bacillaceae</taxon>
        <taxon>Mangrovibacillus</taxon>
    </lineage>
</organism>
<dbReference type="SUPFAM" id="SSF55729">
    <property type="entry name" value="Acyl-CoA N-acyltransferases (Nat)"/>
    <property type="match status" value="1"/>
</dbReference>
<gene>
    <name evidence="2" type="ORF">G8O30_05830</name>
</gene>
<keyword evidence="2" id="KW-0808">Transferase</keyword>
<dbReference type="InterPro" id="IPR000182">
    <property type="entry name" value="GNAT_dom"/>
</dbReference>